<dbReference type="AlphaFoldDB" id="A0A537J739"/>
<evidence type="ECO:0000313" key="2">
    <source>
        <dbReference type="Proteomes" id="UP000318093"/>
    </source>
</evidence>
<sequence length="98" mass="10481">MATYVALLNWTEQGVQTVKDTVKRADAFQAAAKKAGCTVREIVWTTGPYDAVGIFEAPDNQVASRLALSLGVQGAVRSLTMPAFTKEDRGKIIAGLPK</sequence>
<name>A0A537J739_9BACT</name>
<dbReference type="InterPro" id="IPR014845">
    <property type="entry name" value="GYD/TTHA1554"/>
</dbReference>
<reference evidence="1 2" key="1">
    <citation type="journal article" date="2019" name="Nat. Microbiol.">
        <title>Mediterranean grassland soil C-N compound turnover is dependent on rainfall and depth, and is mediated by genomically divergent microorganisms.</title>
        <authorList>
            <person name="Diamond S."/>
            <person name="Andeer P.F."/>
            <person name="Li Z."/>
            <person name="Crits-Christoph A."/>
            <person name="Burstein D."/>
            <person name="Anantharaman K."/>
            <person name="Lane K.R."/>
            <person name="Thomas B.C."/>
            <person name="Pan C."/>
            <person name="Northen T.R."/>
            <person name="Banfield J.F."/>
        </authorList>
    </citation>
    <scope>NUCLEOTIDE SEQUENCE [LARGE SCALE GENOMIC DNA]</scope>
    <source>
        <strain evidence="1">NP_6</strain>
    </source>
</reference>
<dbReference type="EMBL" id="VBAN01000338">
    <property type="protein sequence ID" value="TMI79303.1"/>
    <property type="molecule type" value="Genomic_DNA"/>
</dbReference>
<proteinExistence type="predicted"/>
<protein>
    <submittedName>
        <fullName evidence="1">GYD domain-containing protein</fullName>
    </submittedName>
</protein>
<accession>A0A537J739</accession>
<organism evidence="1 2">
    <name type="scientific">Candidatus Segetimicrobium genomatis</name>
    <dbReference type="NCBI Taxonomy" id="2569760"/>
    <lineage>
        <taxon>Bacteria</taxon>
        <taxon>Bacillati</taxon>
        <taxon>Candidatus Sysuimicrobiota</taxon>
        <taxon>Candidatus Sysuimicrobiia</taxon>
        <taxon>Candidatus Sysuimicrobiales</taxon>
        <taxon>Candidatus Segetimicrobiaceae</taxon>
        <taxon>Candidatus Segetimicrobium</taxon>
    </lineage>
</organism>
<dbReference type="Proteomes" id="UP000318093">
    <property type="component" value="Unassembled WGS sequence"/>
</dbReference>
<comment type="caution">
    <text evidence="1">The sequence shown here is derived from an EMBL/GenBank/DDBJ whole genome shotgun (WGS) entry which is preliminary data.</text>
</comment>
<evidence type="ECO:0000313" key="1">
    <source>
        <dbReference type="EMBL" id="TMI79303.1"/>
    </source>
</evidence>
<dbReference type="Pfam" id="PF08734">
    <property type="entry name" value="GYD"/>
    <property type="match status" value="1"/>
</dbReference>
<gene>
    <name evidence="1" type="ORF">E6H03_10535</name>
</gene>